<proteinExistence type="predicted"/>
<dbReference type="CDD" id="cd08054">
    <property type="entry name" value="gp6"/>
    <property type="match status" value="1"/>
</dbReference>
<dbReference type="RefSeq" id="WP_011510944.1">
    <property type="nucleotide sequence ID" value="NC_007964.1"/>
</dbReference>
<keyword evidence="2" id="KW-1185">Reference proteome</keyword>
<dbReference type="HOGENOM" id="CLU_085951_6_4_5"/>
<dbReference type="NCBIfam" id="TIGR01560">
    <property type="entry name" value="put_DNA_pack"/>
    <property type="match status" value="1"/>
</dbReference>
<dbReference type="EMBL" id="CP000319">
    <property type="protein sequence ID" value="ABE63274.1"/>
    <property type="molecule type" value="Genomic_DNA"/>
</dbReference>
<dbReference type="InterPro" id="IPR006450">
    <property type="entry name" value="Phage_HK97_gp6-like"/>
</dbReference>
<protein>
    <submittedName>
        <fullName evidence="1">Uncharacterized phage protein</fullName>
    </submittedName>
</protein>
<dbReference type="eggNOG" id="ENOG5033BZ7">
    <property type="taxonomic scope" value="Bacteria"/>
</dbReference>
<sequence length="93" mass="10241">MTVTLSDAKAHLNITFDTDDALIQSTLDAAKEWIEAYTGGELTDNTPAPVNQAVLMLTGHLYQNREATVVGITAQPLPFGFLELLEPYRAWSF</sequence>
<evidence type="ECO:0000313" key="2">
    <source>
        <dbReference type="Proteomes" id="UP000001953"/>
    </source>
</evidence>
<organism evidence="1 2">
    <name type="scientific">Nitrobacter hamburgensis (strain DSM 10229 / NCIMB 13809 / X14)</name>
    <dbReference type="NCBI Taxonomy" id="323097"/>
    <lineage>
        <taxon>Bacteria</taxon>
        <taxon>Pseudomonadati</taxon>
        <taxon>Pseudomonadota</taxon>
        <taxon>Alphaproteobacteria</taxon>
        <taxon>Hyphomicrobiales</taxon>
        <taxon>Nitrobacteraceae</taxon>
        <taxon>Nitrobacter</taxon>
    </lineage>
</organism>
<dbReference type="AlphaFoldDB" id="Q1QKH3"/>
<dbReference type="Pfam" id="PF05135">
    <property type="entry name" value="Phage_connect_1"/>
    <property type="match status" value="1"/>
</dbReference>
<dbReference type="STRING" id="323097.Nham_2484"/>
<accession>Q1QKH3</accession>
<evidence type="ECO:0000313" key="1">
    <source>
        <dbReference type="EMBL" id="ABE63274.1"/>
    </source>
</evidence>
<dbReference type="Proteomes" id="UP000001953">
    <property type="component" value="Chromosome"/>
</dbReference>
<dbReference type="InterPro" id="IPR021146">
    <property type="entry name" value="Phage_gp6-like_head-tail"/>
</dbReference>
<name>Q1QKH3_NITHX</name>
<dbReference type="KEGG" id="nha:Nham_2484"/>
<gene>
    <name evidence="1" type="ordered locus">Nham_2484</name>
</gene>
<reference evidence="1" key="1">
    <citation type="submission" date="2006-03" db="EMBL/GenBank/DDBJ databases">
        <title>Complete sequence of chromosome of Nitrobacter hamburgensis X14.</title>
        <authorList>
            <consortium name="US DOE Joint Genome Institute"/>
            <person name="Copeland A."/>
            <person name="Lucas S."/>
            <person name="Lapidus A."/>
            <person name="Barry K."/>
            <person name="Detter J.C."/>
            <person name="Glavina del Rio T."/>
            <person name="Hammon N."/>
            <person name="Israni S."/>
            <person name="Dalin E."/>
            <person name="Tice H."/>
            <person name="Pitluck S."/>
            <person name="Chain P."/>
            <person name="Malfatti S."/>
            <person name="Shin M."/>
            <person name="Vergez L."/>
            <person name="Schmutz J."/>
            <person name="Larimer F."/>
            <person name="Land M."/>
            <person name="Hauser L."/>
            <person name="Kyrpides N."/>
            <person name="Ivanova N."/>
            <person name="Ward B."/>
            <person name="Arp D."/>
            <person name="Klotz M."/>
            <person name="Stein L."/>
            <person name="O'Mullan G."/>
            <person name="Starkenburg S."/>
            <person name="Sayavedra L."/>
            <person name="Poret-Peterson A.T."/>
            <person name="Gentry M.E."/>
            <person name="Bruce D."/>
            <person name="Richardson P."/>
        </authorList>
    </citation>
    <scope>NUCLEOTIDE SEQUENCE [LARGE SCALE GENOMIC DNA]</scope>
    <source>
        <strain evidence="1">X14</strain>
    </source>
</reference>
<dbReference type="Gene3D" id="1.10.3230.30">
    <property type="entry name" value="Phage gp6-like head-tail connector protein"/>
    <property type="match status" value="1"/>
</dbReference>
<dbReference type="OrthoDB" id="7307102at2"/>